<accession>A0A1G8K0K6</accession>
<proteinExistence type="predicted"/>
<evidence type="ECO:0000259" key="6">
    <source>
        <dbReference type="Pfam" id="PF01957"/>
    </source>
</evidence>
<evidence type="ECO:0000256" key="4">
    <source>
        <dbReference type="ARBA" id="ARBA00023136"/>
    </source>
</evidence>
<comment type="subcellular location">
    <subcellularLocation>
        <location evidence="1">Membrane</location>
        <topology evidence="1">Multi-pass membrane protein</topology>
    </subcellularLocation>
</comment>
<evidence type="ECO:0000256" key="5">
    <source>
        <dbReference type="SAM" id="Phobius"/>
    </source>
</evidence>
<gene>
    <name evidence="7" type="ORF">SAMN04488540_101213</name>
</gene>
<dbReference type="PANTHER" id="PTHR33507:SF3">
    <property type="entry name" value="INNER MEMBRANE PROTEIN YBBJ"/>
    <property type="match status" value="1"/>
</dbReference>
<dbReference type="AlphaFoldDB" id="A0A1G8K0K6"/>
<dbReference type="EMBL" id="FNEM01000001">
    <property type="protein sequence ID" value="SDI36909.1"/>
    <property type="molecule type" value="Genomic_DNA"/>
</dbReference>
<sequence>MELLLGMTATHWLIVGLLLLTLELIGSGGYLLWIGGAAIATSVLARLSSVSVENQWFVFGCLSLLFTFFWYLYQRGRDKRGLERTGLNQRGRGLIGALGTTLTSVSAQTGRVKIGDSSWSARCVDQQEVEAGEQVEVIEVDGTVLVVRPKD</sequence>
<dbReference type="PANTHER" id="PTHR33507">
    <property type="entry name" value="INNER MEMBRANE PROTEIN YBBJ"/>
    <property type="match status" value="1"/>
</dbReference>
<feature type="transmembrane region" description="Helical" evidence="5">
    <location>
        <begin position="55"/>
        <end position="73"/>
    </location>
</feature>
<dbReference type="SUPFAM" id="SSF141322">
    <property type="entry name" value="NfeD domain-like"/>
    <property type="match status" value="1"/>
</dbReference>
<dbReference type="InterPro" id="IPR002810">
    <property type="entry name" value="NfeD-like_C"/>
</dbReference>
<feature type="domain" description="NfeD-like C-terminal" evidence="6">
    <location>
        <begin position="93"/>
        <end position="149"/>
    </location>
</feature>
<evidence type="ECO:0000256" key="2">
    <source>
        <dbReference type="ARBA" id="ARBA00022692"/>
    </source>
</evidence>
<dbReference type="Proteomes" id="UP000199527">
    <property type="component" value="Unassembled WGS sequence"/>
</dbReference>
<keyword evidence="8" id="KW-1185">Reference proteome</keyword>
<organism evidence="7 8">
    <name type="scientific">Ferrimonas sediminum</name>
    <dbReference type="NCBI Taxonomy" id="718193"/>
    <lineage>
        <taxon>Bacteria</taxon>
        <taxon>Pseudomonadati</taxon>
        <taxon>Pseudomonadota</taxon>
        <taxon>Gammaproteobacteria</taxon>
        <taxon>Alteromonadales</taxon>
        <taxon>Ferrimonadaceae</taxon>
        <taxon>Ferrimonas</taxon>
    </lineage>
</organism>
<feature type="transmembrane region" description="Helical" evidence="5">
    <location>
        <begin position="12"/>
        <end position="35"/>
    </location>
</feature>
<keyword evidence="4 5" id="KW-0472">Membrane</keyword>
<protein>
    <recommendedName>
        <fullName evidence="6">NfeD-like C-terminal domain-containing protein</fullName>
    </recommendedName>
</protein>
<evidence type="ECO:0000313" key="7">
    <source>
        <dbReference type="EMBL" id="SDI36909.1"/>
    </source>
</evidence>
<evidence type="ECO:0000256" key="1">
    <source>
        <dbReference type="ARBA" id="ARBA00004141"/>
    </source>
</evidence>
<evidence type="ECO:0000313" key="8">
    <source>
        <dbReference type="Proteomes" id="UP000199527"/>
    </source>
</evidence>
<dbReference type="Gene3D" id="2.40.50.140">
    <property type="entry name" value="Nucleic acid-binding proteins"/>
    <property type="match status" value="1"/>
</dbReference>
<dbReference type="GO" id="GO:0005886">
    <property type="term" value="C:plasma membrane"/>
    <property type="evidence" value="ECO:0007669"/>
    <property type="project" value="TreeGrafter"/>
</dbReference>
<reference evidence="8" key="1">
    <citation type="submission" date="2016-10" db="EMBL/GenBank/DDBJ databases">
        <authorList>
            <person name="Varghese N."/>
            <person name="Submissions S."/>
        </authorList>
    </citation>
    <scope>NUCLEOTIDE SEQUENCE [LARGE SCALE GENOMIC DNA]</scope>
    <source>
        <strain evidence="8">DSM 23317</strain>
    </source>
</reference>
<dbReference type="InterPro" id="IPR012340">
    <property type="entry name" value="NA-bd_OB-fold"/>
</dbReference>
<evidence type="ECO:0000256" key="3">
    <source>
        <dbReference type="ARBA" id="ARBA00022989"/>
    </source>
</evidence>
<name>A0A1G8K0K6_9GAMM</name>
<dbReference type="InterPro" id="IPR052165">
    <property type="entry name" value="Membrane_assoc_protease"/>
</dbReference>
<keyword evidence="3 5" id="KW-1133">Transmembrane helix</keyword>
<keyword evidence="2 5" id="KW-0812">Transmembrane</keyword>
<dbReference type="Pfam" id="PF01957">
    <property type="entry name" value="NfeD"/>
    <property type="match status" value="1"/>
</dbReference>